<dbReference type="SUPFAM" id="SSF54695">
    <property type="entry name" value="POZ domain"/>
    <property type="match status" value="1"/>
</dbReference>
<protein>
    <submittedName>
        <fullName evidence="2">Protein roadkill</fullName>
    </submittedName>
</protein>
<evidence type="ECO:0000313" key="2">
    <source>
        <dbReference type="EMBL" id="CAG6568277.1"/>
    </source>
</evidence>
<dbReference type="InterPro" id="IPR011333">
    <property type="entry name" value="SKP1/BTB/POZ_sf"/>
</dbReference>
<sequence>MKVATGTVISCMCVLRDNFFGGNLVTFCVQVFVVEDYKCQEVPNLHIIEPQSKHLDNFTNLHEDKEFSDVKIVVGEQEFDGHKAILAARSPVFRAMFKHEMIEAKQNQVTITDVQPKVFAELLRFIYTDSVKELDTMALELLQVADKYDLEKLKALCEKALLGGISEDTAINMLITADLYRAEQLKQSTIGFIERNGSVMDSEGWKNLWKTNYDLANQTVRKMLMLKKLEKD</sequence>
<dbReference type="EMBL" id="HBUE01279594">
    <property type="protein sequence ID" value="CAG6568277.1"/>
    <property type="molecule type" value="Transcribed_RNA"/>
</dbReference>
<dbReference type="AlphaFoldDB" id="A0A8D8JD79"/>
<reference evidence="2" key="1">
    <citation type="submission" date="2021-05" db="EMBL/GenBank/DDBJ databases">
        <authorList>
            <person name="Alioto T."/>
            <person name="Alioto T."/>
            <person name="Gomez Garrido J."/>
        </authorList>
    </citation>
    <scope>NUCLEOTIDE SEQUENCE</scope>
</reference>
<dbReference type="PROSITE" id="PS50097">
    <property type="entry name" value="BTB"/>
    <property type="match status" value="1"/>
</dbReference>
<name>A0A8D8JD79_CULPI</name>
<accession>A0A8D8JD79</accession>
<dbReference type="PANTHER" id="PTHR24413">
    <property type="entry name" value="SPECKLE-TYPE POZ PROTEIN"/>
    <property type="match status" value="1"/>
</dbReference>
<dbReference type="FunFam" id="3.30.710.10:FF:000159">
    <property type="entry name" value="Speckle-type POZ protein B"/>
    <property type="match status" value="1"/>
</dbReference>
<dbReference type="Pfam" id="PF00651">
    <property type="entry name" value="BTB"/>
    <property type="match status" value="1"/>
</dbReference>
<dbReference type="InterPro" id="IPR000210">
    <property type="entry name" value="BTB/POZ_dom"/>
</dbReference>
<dbReference type="SMART" id="SM00225">
    <property type="entry name" value="BTB"/>
    <property type="match status" value="1"/>
</dbReference>
<dbReference type="EMBL" id="HBUE01174109">
    <property type="protein sequence ID" value="CAG6516771.1"/>
    <property type="molecule type" value="Transcribed_RNA"/>
</dbReference>
<dbReference type="Gene3D" id="3.30.710.10">
    <property type="entry name" value="Potassium Channel Kv1.1, Chain A"/>
    <property type="match status" value="1"/>
</dbReference>
<organism evidence="2">
    <name type="scientific">Culex pipiens</name>
    <name type="common">House mosquito</name>
    <dbReference type="NCBI Taxonomy" id="7175"/>
    <lineage>
        <taxon>Eukaryota</taxon>
        <taxon>Metazoa</taxon>
        <taxon>Ecdysozoa</taxon>
        <taxon>Arthropoda</taxon>
        <taxon>Hexapoda</taxon>
        <taxon>Insecta</taxon>
        <taxon>Pterygota</taxon>
        <taxon>Neoptera</taxon>
        <taxon>Endopterygota</taxon>
        <taxon>Diptera</taxon>
        <taxon>Nematocera</taxon>
        <taxon>Culicoidea</taxon>
        <taxon>Culicidae</taxon>
        <taxon>Culicinae</taxon>
        <taxon>Culicini</taxon>
        <taxon>Culex</taxon>
        <taxon>Culex</taxon>
    </lineage>
</organism>
<feature type="domain" description="BTB" evidence="1">
    <location>
        <begin position="68"/>
        <end position="135"/>
    </location>
</feature>
<proteinExistence type="predicted"/>
<dbReference type="Gene3D" id="1.25.40.420">
    <property type="match status" value="1"/>
</dbReference>
<evidence type="ECO:0000259" key="1">
    <source>
        <dbReference type="PROSITE" id="PS50097"/>
    </source>
</evidence>